<dbReference type="RefSeq" id="WP_132779275.1">
    <property type="nucleotide sequence ID" value="NZ_SMBZ01000079.1"/>
</dbReference>
<dbReference type="OrthoDB" id="1467719at2"/>
<reference evidence="2 3" key="1">
    <citation type="submission" date="2019-03" db="EMBL/GenBank/DDBJ databases">
        <title>Genomic Encyclopedia of Type Strains, Phase IV (KMG-IV): sequencing the most valuable type-strain genomes for metagenomic binning, comparative biology and taxonomic classification.</title>
        <authorList>
            <person name="Goeker M."/>
        </authorList>
    </citation>
    <scope>NUCLEOTIDE SEQUENCE [LARGE SCALE GENOMIC DNA]</scope>
    <source>
        <strain evidence="2 3">DSM 22362</strain>
    </source>
</reference>
<name>A0A4R3VMN5_9SPHI</name>
<evidence type="ECO:0000313" key="2">
    <source>
        <dbReference type="EMBL" id="TCV05260.1"/>
    </source>
</evidence>
<gene>
    <name evidence="2" type="ORF">EDC17_10797</name>
</gene>
<keyword evidence="2" id="KW-0132">Cell division</keyword>
<dbReference type="InterPro" id="IPR007060">
    <property type="entry name" value="FtsL/DivIC"/>
</dbReference>
<evidence type="ECO:0000256" key="1">
    <source>
        <dbReference type="SAM" id="Phobius"/>
    </source>
</evidence>
<keyword evidence="1" id="KW-0472">Membrane</keyword>
<sequence>MERAVALVKNKFLIAGLAFVVWMCFFDRYDFATQYGYQKERNKLQYEKEFYTTEIGNLEKSIKDAQYNPNEIQRIARERYKMKKDNEDIYVISEIESSDK</sequence>
<keyword evidence="2" id="KW-0131">Cell cycle</keyword>
<dbReference type="Proteomes" id="UP000295197">
    <property type="component" value="Unassembled WGS sequence"/>
</dbReference>
<proteinExistence type="predicted"/>
<dbReference type="Pfam" id="PF04977">
    <property type="entry name" value="DivIC"/>
    <property type="match status" value="1"/>
</dbReference>
<comment type="caution">
    <text evidence="2">The sequence shown here is derived from an EMBL/GenBank/DDBJ whole genome shotgun (WGS) entry which is preliminary data.</text>
</comment>
<protein>
    <submittedName>
        <fullName evidence="2">Cell division protein FtsB</fullName>
    </submittedName>
</protein>
<feature type="transmembrane region" description="Helical" evidence="1">
    <location>
        <begin position="12"/>
        <end position="31"/>
    </location>
</feature>
<dbReference type="GO" id="GO:0051301">
    <property type="term" value="P:cell division"/>
    <property type="evidence" value="ECO:0007669"/>
    <property type="project" value="UniProtKB-KW"/>
</dbReference>
<keyword evidence="1" id="KW-0812">Transmembrane</keyword>
<organism evidence="2 3">
    <name type="scientific">Sphingobacterium alimentarium</name>
    <dbReference type="NCBI Taxonomy" id="797292"/>
    <lineage>
        <taxon>Bacteria</taxon>
        <taxon>Pseudomonadati</taxon>
        <taxon>Bacteroidota</taxon>
        <taxon>Sphingobacteriia</taxon>
        <taxon>Sphingobacteriales</taxon>
        <taxon>Sphingobacteriaceae</taxon>
        <taxon>Sphingobacterium</taxon>
    </lineage>
</organism>
<keyword evidence="1" id="KW-1133">Transmembrane helix</keyword>
<dbReference type="EMBL" id="SMBZ01000079">
    <property type="protein sequence ID" value="TCV05260.1"/>
    <property type="molecule type" value="Genomic_DNA"/>
</dbReference>
<keyword evidence="3" id="KW-1185">Reference proteome</keyword>
<accession>A0A4R3VMN5</accession>
<dbReference type="AlphaFoldDB" id="A0A4R3VMN5"/>
<evidence type="ECO:0000313" key="3">
    <source>
        <dbReference type="Proteomes" id="UP000295197"/>
    </source>
</evidence>